<evidence type="ECO:0000259" key="3">
    <source>
        <dbReference type="Pfam" id="PF08574"/>
    </source>
</evidence>
<reference evidence="4" key="1">
    <citation type="journal article" date="2023" name="Mol. Phylogenet. Evol.">
        <title>Genome-scale phylogeny and comparative genomics of the fungal order Sordariales.</title>
        <authorList>
            <person name="Hensen N."/>
            <person name="Bonometti L."/>
            <person name="Westerberg I."/>
            <person name="Brannstrom I.O."/>
            <person name="Guillou S."/>
            <person name="Cros-Aarteil S."/>
            <person name="Calhoun S."/>
            <person name="Haridas S."/>
            <person name="Kuo A."/>
            <person name="Mondo S."/>
            <person name="Pangilinan J."/>
            <person name="Riley R."/>
            <person name="LaButti K."/>
            <person name="Andreopoulos B."/>
            <person name="Lipzen A."/>
            <person name="Chen C."/>
            <person name="Yan M."/>
            <person name="Daum C."/>
            <person name="Ng V."/>
            <person name="Clum A."/>
            <person name="Steindorff A."/>
            <person name="Ohm R.A."/>
            <person name="Martin F."/>
            <person name="Silar P."/>
            <person name="Natvig D.O."/>
            <person name="Lalanne C."/>
            <person name="Gautier V."/>
            <person name="Ament-Velasquez S.L."/>
            <person name="Kruys A."/>
            <person name="Hutchinson M.I."/>
            <person name="Powell A.J."/>
            <person name="Barry K."/>
            <person name="Miller A.N."/>
            <person name="Grigoriev I.V."/>
            <person name="Debuchy R."/>
            <person name="Gladieux P."/>
            <person name="Hiltunen Thoren M."/>
            <person name="Johannesson H."/>
        </authorList>
    </citation>
    <scope>NUCLEOTIDE SEQUENCE</scope>
    <source>
        <strain evidence="4">CBS 333.67</strain>
    </source>
</reference>
<keyword evidence="5" id="KW-1185">Reference proteome</keyword>
<dbReference type="PANTHER" id="PTHR28063:SF1">
    <property type="entry name" value="RNA POLYMERASE II NUCLEAR LOCALIZATION PROTEIN IWR1"/>
    <property type="match status" value="1"/>
</dbReference>
<dbReference type="GO" id="GO:0006606">
    <property type="term" value="P:protein import into nucleus"/>
    <property type="evidence" value="ECO:0007669"/>
    <property type="project" value="InterPro"/>
</dbReference>
<name>A0AAJ0LY73_9PEZI</name>
<evidence type="ECO:0000313" key="4">
    <source>
        <dbReference type="EMBL" id="KAK3302102.1"/>
    </source>
</evidence>
<comment type="caution">
    <text evidence="4">The sequence shown here is derived from an EMBL/GenBank/DDBJ whole genome shotgun (WGS) entry which is preliminary data.</text>
</comment>
<dbReference type="InterPro" id="IPR013883">
    <property type="entry name" value="TF_Iwr1_dom"/>
</dbReference>
<proteinExistence type="inferred from homology"/>
<organism evidence="4 5">
    <name type="scientific">Chaetomium strumarium</name>
    <dbReference type="NCBI Taxonomy" id="1170767"/>
    <lineage>
        <taxon>Eukaryota</taxon>
        <taxon>Fungi</taxon>
        <taxon>Dikarya</taxon>
        <taxon>Ascomycota</taxon>
        <taxon>Pezizomycotina</taxon>
        <taxon>Sordariomycetes</taxon>
        <taxon>Sordariomycetidae</taxon>
        <taxon>Sordariales</taxon>
        <taxon>Chaetomiaceae</taxon>
        <taxon>Chaetomium</taxon>
    </lineage>
</organism>
<dbReference type="InterPro" id="IPR040150">
    <property type="entry name" value="Iwr1"/>
</dbReference>
<feature type="region of interest" description="Disordered" evidence="2">
    <location>
        <begin position="133"/>
        <end position="157"/>
    </location>
</feature>
<dbReference type="GeneID" id="87882552"/>
<feature type="region of interest" description="Disordered" evidence="2">
    <location>
        <begin position="1"/>
        <end position="23"/>
    </location>
</feature>
<sequence length="444" mass="49714">MAARPPTQITVKRKRGDDDNNPVDFLRLERSKRSRSVSGDLWLYQRKTVVAKPAIPAAEPSAAAIPTIQPTRDGDEKRLLKRSHKAPPGPAGVDGTTSENNAAGAPTAEQPASIAPSHLAAARTRRFYLSRSYSPQPTAGVSKKRSAPAVFVERDAKKQRESLKAVIEERNIPLTQATNSVGGSQSAQSSSSGDERPTAASLPETTVECITVKYKRPGDRGRFFATRSKIPTAASILDRGNDDMDEITRRMDSWVIDEINKNREKVEAQDAKSKYSPATSRFKPKAPQHRRSETAQQAASTSKAEDVNGGDTTDEEDYVVDTYELVPAERLLDQPVPADRVGLLVFETEPDMVEFFYSNESDDDDEMLEDEDDENAENYYANDYPDEDMDWDDEFGHNAYHYMNRNASDLEEFDERDYDAEELDRGKWSDAFWERCERDGSKLQ</sequence>
<feature type="compositionally biased region" description="Acidic residues" evidence="2">
    <location>
        <begin position="363"/>
        <end position="376"/>
    </location>
</feature>
<feature type="compositionally biased region" description="Low complexity" evidence="2">
    <location>
        <begin position="56"/>
        <end position="68"/>
    </location>
</feature>
<gene>
    <name evidence="4" type="ORF">B0T15DRAFT_291845</name>
</gene>
<dbReference type="RefSeq" id="XP_062717882.1">
    <property type="nucleotide sequence ID" value="XM_062863723.1"/>
</dbReference>
<comment type="similarity">
    <text evidence="1">Belongs to the IWR1/SLC7A6OS family.</text>
</comment>
<evidence type="ECO:0000313" key="5">
    <source>
        <dbReference type="Proteomes" id="UP001273166"/>
    </source>
</evidence>
<feature type="domain" description="Transcription factor Iwr1" evidence="3">
    <location>
        <begin position="316"/>
        <end position="388"/>
    </location>
</feature>
<feature type="region of interest" description="Disordered" evidence="2">
    <location>
        <begin position="363"/>
        <end position="392"/>
    </location>
</feature>
<feature type="region of interest" description="Disordered" evidence="2">
    <location>
        <begin position="174"/>
        <end position="204"/>
    </location>
</feature>
<dbReference type="PANTHER" id="PTHR28063">
    <property type="entry name" value="RNA POLYMERASE II NUCLEAR LOCALIZATION PROTEIN IWR1"/>
    <property type="match status" value="1"/>
</dbReference>
<dbReference type="Pfam" id="PF08574">
    <property type="entry name" value="Iwr1"/>
    <property type="match status" value="1"/>
</dbReference>
<dbReference type="EMBL" id="JAUDZG010000007">
    <property type="protein sequence ID" value="KAK3302102.1"/>
    <property type="molecule type" value="Genomic_DNA"/>
</dbReference>
<reference evidence="4" key="2">
    <citation type="submission" date="2023-06" db="EMBL/GenBank/DDBJ databases">
        <authorList>
            <consortium name="Lawrence Berkeley National Laboratory"/>
            <person name="Mondo S.J."/>
            <person name="Hensen N."/>
            <person name="Bonometti L."/>
            <person name="Westerberg I."/>
            <person name="Brannstrom I.O."/>
            <person name="Guillou S."/>
            <person name="Cros-Aarteil S."/>
            <person name="Calhoun S."/>
            <person name="Haridas S."/>
            <person name="Kuo A."/>
            <person name="Pangilinan J."/>
            <person name="Riley R."/>
            <person name="Labutti K."/>
            <person name="Andreopoulos B."/>
            <person name="Lipzen A."/>
            <person name="Chen C."/>
            <person name="Yanf M."/>
            <person name="Daum C."/>
            <person name="Ng V."/>
            <person name="Clum A."/>
            <person name="Steindorff A."/>
            <person name="Ohm R."/>
            <person name="Martin F."/>
            <person name="Silar P."/>
            <person name="Natvig D."/>
            <person name="Lalanne C."/>
            <person name="Gautier V."/>
            <person name="Ament-Velasquez S.L."/>
            <person name="Kruys A."/>
            <person name="Hutchinson M.I."/>
            <person name="Powell A.J."/>
            <person name="Barry K."/>
            <person name="Miller A.N."/>
            <person name="Grigoriev I.V."/>
            <person name="Debuchy R."/>
            <person name="Gladieux P."/>
            <person name="Thoren M.H."/>
            <person name="Johannesson H."/>
        </authorList>
    </citation>
    <scope>NUCLEOTIDE SEQUENCE</scope>
    <source>
        <strain evidence="4">CBS 333.67</strain>
    </source>
</reference>
<dbReference type="AlphaFoldDB" id="A0AAJ0LY73"/>
<feature type="compositionally biased region" description="Low complexity" evidence="2">
    <location>
        <begin position="180"/>
        <end position="192"/>
    </location>
</feature>
<feature type="region of interest" description="Disordered" evidence="2">
    <location>
        <begin position="56"/>
        <end position="113"/>
    </location>
</feature>
<protein>
    <recommendedName>
        <fullName evidence="3">Transcription factor Iwr1 domain-containing protein</fullName>
    </recommendedName>
</protein>
<evidence type="ECO:0000256" key="2">
    <source>
        <dbReference type="SAM" id="MobiDB-lite"/>
    </source>
</evidence>
<dbReference type="GO" id="GO:0005737">
    <property type="term" value="C:cytoplasm"/>
    <property type="evidence" value="ECO:0007669"/>
    <property type="project" value="TreeGrafter"/>
</dbReference>
<accession>A0AAJ0LY73</accession>
<feature type="region of interest" description="Disordered" evidence="2">
    <location>
        <begin position="265"/>
        <end position="315"/>
    </location>
</feature>
<evidence type="ECO:0000256" key="1">
    <source>
        <dbReference type="ARBA" id="ARBA00010218"/>
    </source>
</evidence>
<dbReference type="Proteomes" id="UP001273166">
    <property type="component" value="Unassembled WGS sequence"/>
</dbReference>